<comment type="function">
    <text evidence="18">Catalyzes the conversion of 3-deoxy-D-arabino-heptulosonate 7-phosphate (DAHP) to dehydroquinate (DHQ).</text>
</comment>
<dbReference type="PANTHER" id="PTHR43622">
    <property type="entry name" value="3-DEHYDROQUINATE SYNTHASE"/>
    <property type="match status" value="1"/>
</dbReference>
<dbReference type="Proteomes" id="UP000292373">
    <property type="component" value="Unassembled WGS sequence"/>
</dbReference>
<dbReference type="EMBL" id="SDMQ01000005">
    <property type="protein sequence ID" value="TBT85453.1"/>
    <property type="molecule type" value="Genomic_DNA"/>
</dbReference>
<name>A0A4Q9KFV2_9ACTN</name>
<dbReference type="PIRSF" id="PIRSF001455">
    <property type="entry name" value="DHQ_synth"/>
    <property type="match status" value="1"/>
</dbReference>
<keyword evidence="13 18" id="KW-0862">Zinc</keyword>
<evidence type="ECO:0000256" key="10">
    <source>
        <dbReference type="ARBA" id="ARBA00022605"/>
    </source>
</evidence>
<dbReference type="InterPro" id="IPR030963">
    <property type="entry name" value="DHQ_synth_fam"/>
</dbReference>
<feature type="domain" description="3-dehydroquinate synthase N-terminal" evidence="19">
    <location>
        <begin position="61"/>
        <end position="172"/>
    </location>
</feature>
<evidence type="ECO:0000256" key="8">
    <source>
        <dbReference type="ARBA" id="ARBA00017684"/>
    </source>
</evidence>
<feature type="binding site" evidence="18">
    <location>
        <position position="247"/>
    </location>
    <ligand>
        <name>Zn(2+)</name>
        <dbReference type="ChEBI" id="CHEBI:29105"/>
    </ligand>
</feature>
<evidence type="ECO:0000256" key="11">
    <source>
        <dbReference type="ARBA" id="ARBA00022723"/>
    </source>
</evidence>
<comment type="cofactor">
    <cofactor evidence="3">
        <name>Zn(2+)</name>
        <dbReference type="ChEBI" id="CHEBI:29105"/>
    </cofactor>
</comment>
<comment type="caution">
    <text evidence="21">The sequence shown here is derived from an EMBL/GenBank/DDBJ whole genome shotgun (WGS) entry which is preliminary data.</text>
</comment>
<evidence type="ECO:0000256" key="17">
    <source>
        <dbReference type="ARBA" id="ARBA00023285"/>
    </source>
</evidence>
<comment type="cofactor">
    <cofactor evidence="2 18">
        <name>NAD(+)</name>
        <dbReference type="ChEBI" id="CHEBI:57540"/>
    </cofactor>
</comment>
<keyword evidence="22" id="KW-1185">Reference proteome</keyword>
<feature type="binding site" evidence="18">
    <location>
        <position position="263"/>
    </location>
    <ligand>
        <name>Zn(2+)</name>
        <dbReference type="ChEBI" id="CHEBI:29105"/>
    </ligand>
</feature>
<comment type="cofactor">
    <cofactor evidence="18">
        <name>Co(2+)</name>
        <dbReference type="ChEBI" id="CHEBI:48828"/>
    </cofactor>
    <cofactor evidence="18">
        <name>Zn(2+)</name>
        <dbReference type="ChEBI" id="CHEBI:29105"/>
    </cofactor>
    <text evidence="18">Binds 1 divalent metal cation per subunit. Can use either Co(2+) or Zn(2+).</text>
</comment>
<dbReference type="InterPro" id="IPR016037">
    <property type="entry name" value="DHQ_synth_AroB"/>
</dbReference>
<evidence type="ECO:0000259" key="19">
    <source>
        <dbReference type="Pfam" id="PF01761"/>
    </source>
</evidence>
<evidence type="ECO:0000256" key="3">
    <source>
        <dbReference type="ARBA" id="ARBA00001947"/>
    </source>
</evidence>
<evidence type="ECO:0000256" key="2">
    <source>
        <dbReference type="ARBA" id="ARBA00001911"/>
    </source>
</evidence>
<feature type="binding site" evidence="18">
    <location>
        <begin position="123"/>
        <end position="124"/>
    </location>
    <ligand>
        <name>NAD(+)</name>
        <dbReference type="ChEBI" id="CHEBI:57540"/>
    </ligand>
</feature>
<evidence type="ECO:0000256" key="16">
    <source>
        <dbReference type="ARBA" id="ARBA00023239"/>
    </source>
</evidence>
<evidence type="ECO:0000259" key="20">
    <source>
        <dbReference type="Pfam" id="PF24621"/>
    </source>
</evidence>
<evidence type="ECO:0000256" key="6">
    <source>
        <dbReference type="ARBA" id="ARBA00005412"/>
    </source>
</evidence>
<dbReference type="CDD" id="cd08195">
    <property type="entry name" value="DHQS"/>
    <property type="match status" value="1"/>
</dbReference>
<dbReference type="OrthoDB" id="9806583at2"/>
<evidence type="ECO:0000313" key="21">
    <source>
        <dbReference type="EMBL" id="TBT85453.1"/>
    </source>
</evidence>
<evidence type="ECO:0000256" key="15">
    <source>
        <dbReference type="ARBA" id="ARBA00023141"/>
    </source>
</evidence>
<dbReference type="GO" id="GO:0009423">
    <property type="term" value="P:chorismate biosynthetic process"/>
    <property type="evidence" value="ECO:0007669"/>
    <property type="project" value="UniProtKB-UniRule"/>
</dbReference>
<dbReference type="Gene3D" id="1.20.1090.10">
    <property type="entry name" value="Dehydroquinate synthase-like - alpha domain"/>
    <property type="match status" value="1"/>
</dbReference>
<feature type="binding site" evidence="18">
    <location>
        <position position="145"/>
    </location>
    <ligand>
        <name>NAD(+)</name>
        <dbReference type="ChEBI" id="CHEBI:57540"/>
    </ligand>
</feature>
<evidence type="ECO:0000256" key="12">
    <source>
        <dbReference type="ARBA" id="ARBA00022741"/>
    </source>
</evidence>
<accession>A0A4Q9KFV2</accession>
<dbReference type="GO" id="GO:0003856">
    <property type="term" value="F:3-dehydroquinate synthase activity"/>
    <property type="evidence" value="ECO:0007669"/>
    <property type="project" value="UniProtKB-UniRule"/>
</dbReference>
<dbReference type="PANTHER" id="PTHR43622:SF7">
    <property type="entry name" value="3-DEHYDROQUINATE SYNTHASE, CHLOROPLASTIC"/>
    <property type="match status" value="1"/>
</dbReference>
<keyword evidence="12 18" id="KW-0547">Nucleotide-binding</keyword>
<dbReference type="InterPro" id="IPR030960">
    <property type="entry name" value="DHQS/DOIS_N"/>
</dbReference>
<keyword evidence="17 18" id="KW-0170">Cobalt</keyword>
<dbReference type="FunFam" id="3.40.50.1970:FF:000007">
    <property type="entry name" value="Pentafunctional AROM polypeptide"/>
    <property type="match status" value="1"/>
</dbReference>
<dbReference type="Gene3D" id="3.40.50.1970">
    <property type="match status" value="1"/>
</dbReference>
<dbReference type="GO" id="GO:0005737">
    <property type="term" value="C:cytoplasm"/>
    <property type="evidence" value="ECO:0007669"/>
    <property type="project" value="UniProtKB-SubCell"/>
</dbReference>
<evidence type="ECO:0000256" key="14">
    <source>
        <dbReference type="ARBA" id="ARBA00023027"/>
    </source>
</evidence>
<evidence type="ECO:0000313" key="22">
    <source>
        <dbReference type="Proteomes" id="UP000292373"/>
    </source>
</evidence>
<keyword evidence="11 18" id="KW-0479">Metal-binding</keyword>
<comment type="subcellular location">
    <subcellularLocation>
        <location evidence="4 18">Cytoplasm</location>
    </subcellularLocation>
</comment>
<comment type="caution">
    <text evidence="18">Lacks conserved residue(s) required for the propagation of feature annotation.</text>
</comment>
<keyword evidence="10 18" id="KW-0028">Amino-acid biosynthesis</keyword>
<comment type="pathway">
    <text evidence="5 18">Metabolic intermediate biosynthesis; chorismate biosynthesis; chorismate from D-erythrose 4-phosphate and phosphoenolpyruvate: step 2/7.</text>
</comment>
<protein>
    <recommendedName>
        <fullName evidence="8 18">3-dehydroquinate synthase</fullName>
        <shortName evidence="18">DHQS</shortName>
        <ecNumber evidence="7 18">4.2.3.4</ecNumber>
    </recommendedName>
</protein>
<sequence>MSQVVRVNTASPYDVAVGHGVVAGLGEAVGGAAKVAILHPKVLRERAAELAAGLDAEVTLIQLPKGEKAKTTRVLDGCWQVLADEGFTRSDAVVGLGGGATTDLAGFVAGTWLRGVRYVSVPTTLLAMVDAAVGGKTGINLKAGKNLVGAFWEPKAVLADLDFLTSLPVDDLRGGLAEMAKHGFIADERTLELFETAPDALLRAGSDELTEAVVRSMEVKASVVSGDLRERTSVGDAVGRELLNYGHTLAHAIERRERYTMPHGHAVSIGSQFAALLSANLGHADAAFVERHRSVFGGVGLPLTYEAGVWDELRATMNLDKKSRGGSLRFVLLDDVARPFIAEAPDEGVLADTYDQLTR</sequence>
<dbReference type="RefSeq" id="WP_131167794.1">
    <property type="nucleotide sequence ID" value="NZ_SDMQ01000005.1"/>
</dbReference>
<evidence type="ECO:0000256" key="9">
    <source>
        <dbReference type="ARBA" id="ARBA00022490"/>
    </source>
</evidence>
<keyword evidence="15 18" id="KW-0057">Aromatic amino acid biosynthesis</keyword>
<feature type="binding site" evidence="18">
    <location>
        <begin position="99"/>
        <end position="103"/>
    </location>
    <ligand>
        <name>NAD(+)</name>
        <dbReference type="ChEBI" id="CHEBI:57540"/>
    </ligand>
</feature>
<comment type="similarity">
    <text evidence="6 18">Belongs to the sugar phosphate cyclases superfamily. Dehydroquinate synthase family.</text>
</comment>
<evidence type="ECO:0000256" key="18">
    <source>
        <dbReference type="HAMAP-Rule" id="MF_00110"/>
    </source>
</evidence>
<dbReference type="NCBIfam" id="TIGR01357">
    <property type="entry name" value="aroB"/>
    <property type="match status" value="1"/>
</dbReference>
<evidence type="ECO:0000256" key="7">
    <source>
        <dbReference type="ARBA" id="ARBA00013031"/>
    </source>
</evidence>
<dbReference type="SUPFAM" id="SSF56796">
    <property type="entry name" value="Dehydroquinate synthase-like"/>
    <property type="match status" value="1"/>
</dbReference>
<dbReference type="Pfam" id="PF01761">
    <property type="entry name" value="DHQ_synthase"/>
    <property type="match status" value="1"/>
</dbReference>
<dbReference type="InterPro" id="IPR050071">
    <property type="entry name" value="Dehydroquinate_synthase"/>
</dbReference>
<evidence type="ECO:0000256" key="13">
    <source>
        <dbReference type="ARBA" id="ARBA00022833"/>
    </source>
</evidence>
<feature type="domain" description="3-dehydroquinate synthase C-terminal" evidence="20">
    <location>
        <begin position="175"/>
        <end position="323"/>
    </location>
</feature>
<gene>
    <name evidence="18 21" type="primary">aroB</name>
    <name evidence="21" type="ORF">ET989_06840</name>
</gene>
<dbReference type="GO" id="GO:0000166">
    <property type="term" value="F:nucleotide binding"/>
    <property type="evidence" value="ECO:0007669"/>
    <property type="project" value="UniProtKB-KW"/>
</dbReference>
<dbReference type="EC" id="4.2.3.4" evidence="7 18"/>
<dbReference type="HAMAP" id="MF_00110">
    <property type="entry name" value="DHQ_synthase"/>
    <property type="match status" value="1"/>
</dbReference>
<dbReference type="InterPro" id="IPR056179">
    <property type="entry name" value="DHQS_C"/>
</dbReference>
<proteinExistence type="inferred from homology"/>
<feature type="binding site" evidence="18">
    <location>
        <position position="136"/>
    </location>
    <ligand>
        <name>NAD(+)</name>
        <dbReference type="ChEBI" id="CHEBI:57540"/>
    </ligand>
</feature>
<evidence type="ECO:0000256" key="1">
    <source>
        <dbReference type="ARBA" id="ARBA00001393"/>
    </source>
</evidence>
<dbReference type="GO" id="GO:0009073">
    <property type="term" value="P:aromatic amino acid family biosynthetic process"/>
    <property type="evidence" value="ECO:0007669"/>
    <property type="project" value="UniProtKB-KW"/>
</dbReference>
<dbReference type="AlphaFoldDB" id="A0A4Q9KFV2"/>
<feature type="binding site" evidence="18">
    <location>
        <position position="178"/>
    </location>
    <ligand>
        <name>Zn(2+)</name>
        <dbReference type="ChEBI" id="CHEBI:29105"/>
    </ligand>
</feature>
<reference evidence="21 22" key="1">
    <citation type="submission" date="2019-01" db="EMBL/GenBank/DDBJ databases">
        <title>Lactibacter flavus gen. nov., sp. nov., a novel bacterium of the family Propionibacteriaceae isolated from raw milk and dairy products.</title>
        <authorList>
            <person name="Huptas C."/>
            <person name="Wenning M."/>
            <person name="Breitenwieser F."/>
            <person name="Doll E."/>
            <person name="Von Neubeck M."/>
            <person name="Busse H.-J."/>
            <person name="Scherer S."/>
        </authorList>
    </citation>
    <scope>NUCLEOTIDE SEQUENCE [LARGE SCALE GENOMIC DNA]</scope>
    <source>
        <strain evidence="21 22">KCTC 33808</strain>
    </source>
</reference>
<keyword evidence="9 18" id="KW-0963">Cytoplasm</keyword>
<organism evidence="21 22">
    <name type="scientific">Propioniciclava sinopodophylli</name>
    <dbReference type="NCBI Taxonomy" id="1837344"/>
    <lineage>
        <taxon>Bacteria</taxon>
        <taxon>Bacillati</taxon>
        <taxon>Actinomycetota</taxon>
        <taxon>Actinomycetes</taxon>
        <taxon>Propionibacteriales</taxon>
        <taxon>Propionibacteriaceae</taxon>
        <taxon>Propioniciclava</taxon>
    </lineage>
</organism>
<evidence type="ECO:0000256" key="5">
    <source>
        <dbReference type="ARBA" id="ARBA00004661"/>
    </source>
</evidence>
<dbReference type="UniPathway" id="UPA00053">
    <property type="reaction ID" value="UER00085"/>
</dbReference>
<keyword evidence="14 18" id="KW-0520">NAD</keyword>
<keyword evidence="16 18" id="KW-0456">Lyase</keyword>
<dbReference type="GO" id="GO:0008652">
    <property type="term" value="P:amino acid biosynthetic process"/>
    <property type="evidence" value="ECO:0007669"/>
    <property type="project" value="UniProtKB-KW"/>
</dbReference>
<comment type="catalytic activity">
    <reaction evidence="1 18">
        <text>7-phospho-2-dehydro-3-deoxy-D-arabino-heptonate = 3-dehydroquinate + phosphate</text>
        <dbReference type="Rhea" id="RHEA:21968"/>
        <dbReference type="ChEBI" id="CHEBI:32364"/>
        <dbReference type="ChEBI" id="CHEBI:43474"/>
        <dbReference type="ChEBI" id="CHEBI:58394"/>
        <dbReference type="EC" id="4.2.3.4"/>
    </reaction>
</comment>
<dbReference type="Pfam" id="PF24621">
    <property type="entry name" value="DHQS_C"/>
    <property type="match status" value="1"/>
</dbReference>
<evidence type="ECO:0000256" key="4">
    <source>
        <dbReference type="ARBA" id="ARBA00004496"/>
    </source>
</evidence>
<dbReference type="GO" id="GO:0046872">
    <property type="term" value="F:metal ion binding"/>
    <property type="evidence" value="ECO:0007669"/>
    <property type="project" value="UniProtKB-KW"/>
</dbReference>